<feature type="non-terminal residue" evidence="2">
    <location>
        <position position="1"/>
    </location>
</feature>
<feature type="compositionally biased region" description="Polar residues" evidence="1">
    <location>
        <begin position="53"/>
        <end position="62"/>
    </location>
</feature>
<sequence length="70" mass="8062">SQFCIPTERLKTARFPDWQKKPKSREGRRVLNRVEAQFDPSRYAFKEGKEKSSSSPYRSNKQGILGLTGS</sequence>
<reference evidence="2 3" key="1">
    <citation type="journal article" date="2018" name="Genomics">
        <title>Molecular footprints of inshore aquatic adaptation in Indo-Pacific humpback dolphin (Sousa chinensis).</title>
        <authorList>
            <person name="Ming Y."/>
            <person name="Jian J."/>
            <person name="Yu F."/>
            <person name="Yu X."/>
            <person name="Wang J."/>
            <person name="Liu W."/>
        </authorList>
    </citation>
    <scope>NUCLEOTIDE SEQUENCE [LARGE SCALE GENOMIC DNA]</scope>
    <source>
        <strain evidence="2">MY-2018</strain>
        <tissue evidence="2">Skin</tissue>
    </source>
</reference>
<evidence type="ECO:0000313" key="2">
    <source>
        <dbReference type="EMBL" id="TEA39235.1"/>
    </source>
</evidence>
<evidence type="ECO:0000313" key="3">
    <source>
        <dbReference type="Proteomes" id="UP000295264"/>
    </source>
</evidence>
<comment type="caution">
    <text evidence="2">The sequence shown here is derived from an EMBL/GenBank/DDBJ whole genome shotgun (WGS) entry which is preliminary data.</text>
</comment>
<accession>A0A484GU34</accession>
<proteinExistence type="predicted"/>
<name>A0A484GU34_SOUCH</name>
<organism evidence="2 3">
    <name type="scientific">Sousa chinensis</name>
    <name type="common">Indo-pacific humpbacked dolphin</name>
    <name type="synonym">Steno chinensis</name>
    <dbReference type="NCBI Taxonomy" id="103600"/>
    <lineage>
        <taxon>Eukaryota</taxon>
        <taxon>Metazoa</taxon>
        <taxon>Chordata</taxon>
        <taxon>Craniata</taxon>
        <taxon>Vertebrata</taxon>
        <taxon>Euteleostomi</taxon>
        <taxon>Mammalia</taxon>
        <taxon>Eutheria</taxon>
        <taxon>Laurasiatheria</taxon>
        <taxon>Artiodactyla</taxon>
        <taxon>Whippomorpha</taxon>
        <taxon>Cetacea</taxon>
        <taxon>Odontoceti</taxon>
        <taxon>Delphinidae</taxon>
        <taxon>Sousa</taxon>
    </lineage>
</organism>
<protein>
    <submittedName>
        <fullName evidence="2">Uncharacterized protein</fullName>
    </submittedName>
</protein>
<dbReference type="Proteomes" id="UP000295264">
    <property type="component" value="Unassembled WGS sequence"/>
</dbReference>
<evidence type="ECO:0000256" key="1">
    <source>
        <dbReference type="SAM" id="MobiDB-lite"/>
    </source>
</evidence>
<dbReference type="AlphaFoldDB" id="A0A484GU34"/>
<feature type="region of interest" description="Disordered" evidence="1">
    <location>
        <begin position="42"/>
        <end position="70"/>
    </location>
</feature>
<dbReference type="EMBL" id="QWLN02004211">
    <property type="protein sequence ID" value="TEA39235.1"/>
    <property type="molecule type" value="Genomic_DNA"/>
</dbReference>
<keyword evidence="3" id="KW-1185">Reference proteome</keyword>
<gene>
    <name evidence="2" type="ORF">DBR06_SOUSAS7610071</name>
</gene>